<keyword evidence="4" id="KW-0472">Membrane</keyword>
<organism evidence="5">
    <name type="scientific">Salvia splendens</name>
    <name type="common">Scarlet sage</name>
    <dbReference type="NCBI Taxonomy" id="180675"/>
    <lineage>
        <taxon>Eukaryota</taxon>
        <taxon>Viridiplantae</taxon>
        <taxon>Streptophyta</taxon>
        <taxon>Embryophyta</taxon>
        <taxon>Tracheophyta</taxon>
        <taxon>Spermatophyta</taxon>
        <taxon>Magnoliopsida</taxon>
        <taxon>eudicotyledons</taxon>
        <taxon>Gunneridae</taxon>
        <taxon>Pentapetalae</taxon>
        <taxon>asterids</taxon>
        <taxon>lamiids</taxon>
        <taxon>Lamiales</taxon>
        <taxon>Lamiaceae</taxon>
        <taxon>Nepetoideae</taxon>
        <taxon>Mentheae</taxon>
        <taxon>Salviinae</taxon>
        <taxon>Salvia</taxon>
        <taxon>Salvia subgen. Calosphace</taxon>
        <taxon>core Calosphace</taxon>
    </lineage>
</organism>
<dbReference type="GO" id="GO:0046982">
    <property type="term" value="F:protein heterodimerization activity"/>
    <property type="evidence" value="ECO:0007669"/>
    <property type="project" value="InterPro"/>
</dbReference>
<feature type="region of interest" description="Disordered" evidence="3">
    <location>
        <begin position="1"/>
        <end position="53"/>
    </location>
</feature>
<dbReference type="InterPro" id="IPR009072">
    <property type="entry name" value="Histone-fold"/>
</dbReference>
<protein>
    <submittedName>
        <fullName evidence="5">Uncharacterized protein</fullName>
    </submittedName>
</protein>
<dbReference type="GO" id="GO:0005634">
    <property type="term" value="C:nucleus"/>
    <property type="evidence" value="ECO:0007669"/>
    <property type="project" value="UniProtKB-SubCell"/>
</dbReference>
<dbReference type="GO" id="GO:0000976">
    <property type="term" value="F:transcription cis-regulatory region binding"/>
    <property type="evidence" value="ECO:0007669"/>
    <property type="project" value="TreeGrafter"/>
</dbReference>
<comment type="subcellular location">
    <subcellularLocation>
        <location evidence="1">Nucleus</location>
    </subcellularLocation>
</comment>
<keyword evidence="4" id="KW-1133">Transmembrane helix</keyword>
<evidence type="ECO:0000256" key="4">
    <source>
        <dbReference type="SAM" id="Phobius"/>
    </source>
</evidence>
<dbReference type="SUPFAM" id="SSF47113">
    <property type="entry name" value="Histone-fold"/>
    <property type="match status" value="1"/>
</dbReference>
<gene>
    <name evidence="5" type="ORF">SASPL_119811</name>
</gene>
<keyword evidence="2" id="KW-0539">Nucleus</keyword>
<accession>A0A8X8ZUM0</accession>
<name>A0A8X8ZUM0_SALSN</name>
<dbReference type="AlphaFoldDB" id="A0A8X8ZUM0"/>
<evidence type="ECO:0000313" key="5">
    <source>
        <dbReference type="EMBL" id="KAG6417627.1"/>
    </source>
</evidence>
<proteinExistence type="predicted"/>
<comment type="caution">
    <text evidence="5">The sequence shown here is derived from an EMBL/GenBank/DDBJ whole genome shotgun (WGS) entry which is preliminary data.</text>
</comment>
<evidence type="ECO:0000256" key="1">
    <source>
        <dbReference type="ARBA" id="ARBA00004123"/>
    </source>
</evidence>
<feature type="transmembrane region" description="Helical" evidence="4">
    <location>
        <begin position="118"/>
        <end position="141"/>
    </location>
</feature>
<dbReference type="PANTHER" id="PTHR10252">
    <property type="entry name" value="HISTONE-LIKE TRANSCRIPTION FACTOR CCAAT-RELATED"/>
    <property type="match status" value="1"/>
</dbReference>
<feature type="compositionally biased region" description="Low complexity" evidence="3">
    <location>
        <begin position="7"/>
        <end position="24"/>
    </location>
</feature>
<feature type="transmembrane region" description="Helical" evidence="4">
    <location>
        <begin position="147"/>
        <end position="166"/>
    </location>
</feature>
<dbReference type="Proteomes" id="UP000298416">
    <property type="component" value="Unassembled WGS sequence"/>
</dbReference>
<feature type="compositionally biased region" description="Polar residues" evidence="3">
    <location>
        <begin position="25"/>
        <end position="44"/>
    </location>
</feature>
<sequence>MARKQLPSGRNRNPNNNSTSPATTKAKTNNSPKTIAKSSNGSRNRITEAANGDASSEDTEYVFPMKRINRIAKVENPDRKFFQEAVFVINKASTMNEYHEVGIPEYEMWIKMQILLRYVFDVVCLFVIGAVYMSIIVRTLVKEQNARVIAVSSVVLLSLIATDLILRKIKLNLLQEKFLQVFCKEAYACAFLEKKKQIAYNHLSSVVSKRKRFQFISDFVPEKTKAKDALALGEEAEMAKAKAKEK</sequence>
<dbReference type="PANTHER" id="PTHR10252:SF93">
    <property type="entry name" value="DNA POLYMERASE II SUBUNIT B3-1"/>
    <property type="match status" value="1"/>
</dbReference>
<dbReference type="InterPro" id="IPR050568">
    <property type="entry name" value="Transcr_DNA_Rep_Reg"/>
</dbReference>
<evidence type="ECO:0000256" key="3">
    <source>
        <dbReference type="SAM" id="MobiDB-lite"/>
    </source>
</evidence>
<dbReference type="Gene3D" id="1.10.20.10">
    <property type="entry name" value="Histone, subunit A"/>
    <property type="match status" value="1"/>
</dbReference>
<dbReference type="EMBL" id="PNBA02000007">
    <property type="protein sequence ID" value="KAG6417627.1"/>
    <property type="molecule type" value="Genomic_DNA"/>
</dbReference>
<reference evidence="5" key="1">
    <citation type="submission" date="2018-01" db="EMBL/GenBank/DDBJ databases">
        <authorList>
            <person name="Mao J.F."/>
        </authorList>
    </citation>
    <scope>NUCLEOTIDE SEQUENCE</scope>
    <source>
        <strain evidence="5">Huo1</strain>
        <tissue evidence="5">Leaf</tissue>
    </source>
</reference>
<keyword evidence="6" id="KW-1185">Reference proteome</keyword>
<keyword evidence="4" id="KW-0812">Transmembrane</keyword>
<reference evidence="5" key="2">
    <citation type="submission" date="2020-08" db="EMBL/GenBank/DDBJ databases">
        <title>Plant Genome Project.</title>
        <authorList>
            <person name="Zhang R.-G."/>
        </authorList>
    </citation>
    <scope>NUCLEOTIDE SEQUENCE</scope>
    <source>
        <strain evidence="5">Huo1</strain>
        <tissue evidence="5">Leaf</tissue>
    </source>
</reference>
<evidence type="ECO:0000313" key="6">
    <source>
        <dbReference type="Proteomes" id="UP000298416"/>
    </source>
</evidence>
<evidence type="ECO:0000256" key="2">
    <source>
        <dbReference type="ARBA" id="ARBA00023242"/>
    </source>
</evidence>
<dbReference type="GO" id="GO:0006355">
    <property type="term" value="P:regulation of DNA-templated transcription"/>
    <property type="evidence" value="ECO:0007669"/>
    <property type="project" value="TreeGrafter"/>
</dbReference>